<dbReference type="Pfam" id="PF00646">
    <property type="entry name" value="F-box"/>
    <property type="match status" value="1"/>
</dbReference>
<evidence type="ECO:0000313" key="3">
    <source>
        <dbReference type="Proteomes" id="UP000298416"/>
    </source>
</evidence>
<name>A0A8X8W588_SALSN</name>
<reference evidence="2" key="1">
    <citation type="submission" date="2018-01" db="EMBL/GenBank/DDBJ databases">
        <authorList>
            <person name="Mao J.F."/>
        </authorList>
    </citation>
    <scope>NUCLEOTIDE SEQUENCE</scope>
    <source>
        <strain evidence="2">Huo1</strain>
        <tissue evidence="2">Leaf</tissue>
    </source>
</reference>
<accession>A0A8X8W588</accession>
<dbReference type="OrthoDB" id="888406at2759"/>
<proteinExistence type="predicted"/>
<dbReference type="InterPro" id="IPR001810">
    <property type="entry name" value="F-box_dom"/>
</dbReference>
<comment type="caution">
    <text evidence="2">The sequence shown here is derived from an EMBL/GenBank/DDBJ whole genome shotgun (WGS) entry which is preliminary data.</text>
</comment>
<sequence length="315" mass="36744">MEGERDRMSQLPDDILLLILGKMDTFEAAKTTILSNRWKNLWRLVPNLRFHLSCIGHHVCDLEDLAIRFSHLVSRCLSHCDSAAAVHDFHLSLDVPRYSLVDDEFLDEIVEECVLYAINHDVQSISVHTNRSLTLPVSCKTLRELDLRQSYVYVPGRLSLPNLKTLYLETELCFHGKDNKMEPFSGLPELEKLTLIGSFIYGLVIKAPKLRVLEITTHSVVKEIYTPLLTSFRYESDRAWECATVNLPMLEQVYLDIHETRPWYNYRHRIHFVRMLHQFESATTVSLTLDTLRVPFSLFLLIQMYVYMHYIVMVV</sequence>
<gene>
    <name evidence="2" type="ORF">SASPL_153441</name>
</gene>
<organism evidence="2">
    <name type="scientific">Salvia splendens</name>
    <name type="common">Scarlet sage</name>
    <dbReference type="NCBI Taxonomy" id="180675"/>
    <lineage>
        <taxon>Eukaryota</taxon>
        <taxon>Viridiplantae</taxon>
        <taxon>Streptophyta</taxon>
        <taxon>Embryophyta</taxon>
        <taxon>Tracheophyta</taxon>
        <taxon>Spermatophyta</taxon>
        <taxon>Magnoliopsida</taxon>
        <taxon>eudicotyledons</taxon>
        <taxon>Gunneridae</taxon>
        <taxon>Pentapetalae</taxon>
        <taxon>asterids</taxon>
        <taxon>lamiids</taxon>
        <taxon>Lamiales</taxon>
        <taxon>Lamiaceae</taxon>
        <taxon>Nepetoideae</taxon>
        <taxon>Mentheae</taxon>
        <taxon>Salviinae</taxon>
        <taxon>Salvia</taxon>
        <taxon>Salvia subgen. Calosphace</taxon>
        <taxon>core Calosphace</taxon>
    </lineage>
</organism>
<evidence type="ECO:0000259" key="1">
    <source>
        <dbReference type="Pfam" id="PF00646"/>
    </source>
</evidence>
<dbReference type="PANTHER" id="PTHR31900:SF30">
    <property type="entry name" value="SUPERFAMILY PROTEIN, PUTATIVE-RELATED"/>
    <property type="match status" value="1"/>
</dbReference>
<evidence type="ECO:0000313" key="2">
    <source>
        <dbReference type="EMBL" id="KAG6388240.1"/>
    </source>
</evidence>
<feature type="domain" description="F-box" evidence="1">
    <location>
        <begin position="9"/>
        <end position="48"/>
    </location>
</feature>
<dbReference type="Proteomes" id="UP000298416">
    <property type="component" value="Unassembled WGS sequence"/>
</dbReference>
<protein>
    <recommendedName>
        <fullName evidence="1">F-box domain-containing protein</fullName>
    </recommendedName>
</protein>
<dbReference type="PANTHER" id="PTHR31900">
    <property type="entry name" value="F-BOX/RNI SUPERFAMILY PROTEIN-RELATED"/>
    <property type="match status" value="1"/>
</dbReference>
<dbReference type="InterPro" id="IPR050232">
    <property type="entry name" value="FBL13/AtMIF1-like"/>
</dbReference>
<reference evidence="2" key="2">
    <citation type="submission" date="2020-08" db="EMBL/GenBank/DDBJ databases">
        <title>Plant Genome Project.</title>
        <authorList>
            <person name="Zhang R.-G."/>
        </authorList>
    </citation>
    <scope>NUCLEOTIDE SEQUENCE</scope>
    <source>
        <strain evidence="2">Huo1</strain>
        <tissue evidence="2">Leaf</tissue>
    </source>
</reference>
<dbReference type="AlphaFoldDB" id="A0A8X8W588"/>
<dbReference type="EMBL" id="PNBA02000021">
    <property type="protein sequence ID" value="KAG6388240.1"/>
    <property type="molecule type" value="Genomic_DNA"/>
</dbReference>
<keyword evidence="3" id="KW-1185">Reference proteome</keyword>